<dbReference type="STRING" id="432608.A6V39_00555"/>
<feature type="region of interest" description="Disordered" evidence="1">
    <location>
        <begin position="98"/>
        <end position="130"/>
    </location>
</feature>
<evidence type="ECO:0000313" key="4">
    <source>
        <dbReference type="Proteomes" id="UP000077623"/>
    </source>
</evidence>
<gene>
    <name evidence="3" type="ORF">A6V39_00555</name>
</gene>
<reference evidence="4" key="1">
    <citation type="submission" date="2016-04" db="EMBL/GenBank/DDBJ databases">
        <authorList>
            <person name="Quiroz-Castaneda R.E."/>
            <person name="Martinez-Ocampo F."/>
        </authorList>
    </citation>
    <scope>NUCLEOTIDE SEQUENCE [LARGE SCALE GENOMIC DNA]</scope>
    <source>
        <strain evidence="4">INIFAP01</strain>
    </source>
</reference>
<evidence type="ECO:0000256" key="2">
    <source>
        <dbReference type="SAM" id="Phobius"/>
    </source>
</evidence>
<name>A0A1A9QEV4_9MOLU</name>
<dbReference type="Proteomes" id="UP000077623">
    <property type="component" value="Unassembled WGS sequence"/>
</dbReference>
<dbReference type="AlphaFoldDB" id="A0A1A9QEV4"/>
<accession>A0A1A9QEV4</accession>
<organism evidence="3 4">
    <name type="scientific">Candidatus Mycoplasma haematobovis</name>
    <dbReference type="NCBI Taxonomy" id="432608"/>
    <lineage>
        <taxon>Bacteria</taxon>
        <taxon>Bacillati</taxon>
        <taxon>Mycoplasmatota</taxon>
        <taxon>Mollicutes</taxon>
        <taxon>Mycoplasmataceae</taxon>
        <taxon>Mycoplasma</taxon>
    </lineage>
</organism>
<dbReference type="EMBL" id="LWUJ01000010">
    <property type="protein sequence ID" value="OAL10541.1"/>
    <property type="molecule type" value="Genomic_DNA"/>
</dbReference>
<keyword evidence="2" id="KW-0472">Membrane</keyword>
<keyword evidence="2" id="KW-1133">Transmembrane helix</keyword>
<comment type="caution">
    <text evidence="3">The sequence shown here is derived from an EMBL/GenBank/DDBJ whole genome shotgun (WGS) entry which is preliminary data.</text>
</comment>
<evidence type="ECO:0000256" key="1">
    <source>
        <dbReference type="SAM" id="MobiDB-lite"/>
    </source>
</evidence>
<sequence>MVQNWRKLRLSLFKWGTFLGGGGGSALWAMFGSGDNWDKLSALMEREDFGEMMSTFADLVEKNDETFIKMDQDEMKEIIEKYLDDPEEAQKAAKELLEKQKERADKAKEEQKDKELQEENEELKEPQLEQQEIQELFHLLKEESHKHLNKY</sequence>
<feature type="compositionally biased region" description="Basic and acidic residues" evidence="1">
    <location>
        <begin position="98"/>
        <end position="127"/>
    </location>
</feature>
<keyword evidence="4" id="KW-1185">Reference proteome</keyword>
<keyword evidence="2" id="KW-0812">Transmembrane</keyword>
<protein>
    <submittedName>
        <fullName evidence="3">Uncharacterized protein</fullName>
    </submittedName>
</protein>
<feature type="transmembrane region" description="Helical" evidence="2">
    <location>
        <begin position="12"/>
        <end position="31"/>
    </location>
</feature>
<proteinExistence type="predicted"/>
<evidence type="ECO:0000313" key="3">
    <source>
        <dbReference type="EMBL" id="OAL10541.1"/>
    </source>
</evidence>